<accession>A0ABR3J0S1</accession>
<feature type="chain" id="PRO_5045909673" description="SCP domain-containing protein" evidence="1">
    <location>
        <begin position="25"/>
        <end position="185"/>
    </location>
</feature>
<dbReference type="SMART" id="SM00198">
    <property type="entry name" value="SCP"/>
    <property type="match status" value="1"/>
</dbReference>
<dbReference type="InterPro" id="IPR001283">
    <property type="entry name" value="CRISP-related"/>
</dbReference>
<dbReference type="PANTHER" id="PTHR10334">
    <property type="entry name" value="CYSTEINE-RICH SECRETORY PROTEIN-RELATED"/>
    <property type="match status" value="1"/>
</dbReference>
<feature type="signal peptide" evidence="1">
    <location>
        <begin position="1"/>
        <end position="24"/>
    </location>
</feature>
<dbReference type="InterPro" id="IPR035940">
    <property type="entry name" value="CAP_sf"/>
</dbReference>
<evidence type="ECO:0000259" key="2">
    <source>
        <dbReference type="SMART" id="SM00198"/>
    </source>
</evidence>
<evidence type="ECO:0000313" key="4">
    <source>
        <dbReference type="Proteomes" id="UP001556367"/>
    </source>
</evidence>
<protein>
    <recommendedName>
        <fullName evidence="2">SCP domain-containing protein</fullName>
    </recommendedName>
</protein>
<keyword evidence="4" id="KW-1185">Reference proteome</keyword>
<dbReference type="Gene3D" id="3.40.33.10">
    <property type="entry name" value="CAP"/>
    <property type="match status" value="1"/>
</dbReference>
<dbReference type="PRINTS" id="PR00837">
    <property type="entry name" value="V5TPXLIKE"/>
</dbReference>
<evidence type="ECO:0000256" key="1">
    <source>
        <dbReference type="SAM" id="SignalP"/>
    </source>
</evidence>
<feature type="domain" description="SCP" evidence="2">
    <location>
        <begin position="44"/>
        <end position="177"/>
    </location>
</feature>
<comment type="caution">
    <text evidence="3">The sequence shown here is derived from an EMBL/GenBank/DDBJ whole genome shotgun (WGS) entry which is preliminary data.</text>
</comment>
<organism evidence="3 4">
    <name type="scientific">Hohenbuehelia grisea</name>
    <dbReference type="NCBI Taxonomy" id="104357"/>
    <lineage>
        <taxon>Eukaryota</taxon>
        <taxon>Fungi</taxon>
        <taxon>Dikarya</taxon>
        <taxon>Basidiomycota</taxon>
        <taxon>Agaricomycotina</taxon>
        <taxon>Agaricomycetes</taxon>
        <taxon>Agaricomycetidae</taxon>
        <taxon>Agaricales</taxon>
        <taxon>Pleurotineae</taxon>
        <taxon>Pleurotaceae</taxon>
        <taxon>Hohenbuehelia</taxon>
    </lineage>
</organism>
<proteinExistence type="predicted"/>
<gene>
    <name evidence="3" type="ORF">HGRIS_009324</name>
</gene>
<reference evidence="4" key="1">
    <citation type="submission" date="2024-06" db="EMBL/GenBank/DDBJ databases">
        <title>Multi-omics analyses provide insights into the biosynthesis of the anticancer antibiotic pleurotin in Hohenbuehelia grisea.</title>
        <authorList>
            <person name="Weaver J.A."/>
            <person name="Alberti F."/>
        </authorList>
    </citation>
    <scope>NUCLEOTIDE SEQUENCE [LARGE SCALE GENOMIC DNA]</scope>
    <source>
        <strain evidence="4">T-177</strain>
    </source>
</reference>
<evidence type="ECO:0000313" key="3">
    <source>
        <dbReference type="EMBL" id="KAL0949246.1"/>
    </source>
</evidence>
<sequence length="185" mass="19848">MVFTIHHLLATIVCIFSAVGALAASSPAMSVEISKRLTIQPRAPQAATWLNEHNRVRAAHGAQPLTWSPSLAMRAAAWAHRCKFVPTDGVLSSTLYGENIAAGTGRFPISSAVNMFTQDAGQYNPTHPSYTHWTQVVWKSTTQLGCATARCNGIFDPALGEATLHVCLYNPPGNVVGDALHNVEV</sequence>
<dbReference type="Proteomes" id="UP001556367">
    <property type="component" value="Unassembled WGS sequence"/>
</dbReference>
<name>A0ABR3J0S1_9AGAR</name>
<dbReference type="InterPro" id="IPR014044">
    <property type="entry name" value="CAP_dom"/>
</dbReference>
<keyword evidence="1" id="KW-0732">Signal</keyword>
<dbReference type="Pfam" id="PF00188">
    <property type="entry name" value="CAP"/>
    <property type="match status" value="1"/>
</dbReference>
<dbReference type="SUPFAM" id="SSF55797">
    <property type="entry name" value="PR-1-like"/>
    <property type="match status" value="1"/>
</dbReference>
<dbReference type="EMBL" id="JASNQZ010000012">
    <property type="protein sequence ID" value="KAL0949246.1"/>
    <property type="molecule type" value="Genomic_DNA"/>
</dbReference>